<feature type="region of interest" description="Disordered" evidence="1">
    <location>
        <begin position="674"/>
        <end position="693"/>
    </location>
</feature>
<organism evidence="2 3">
    <name type="scientific">Candidula unifasciata</name>
    <dbReference type="NCBI Taxonomy" id="100452"/>
    <lineage>
        <taxon>Eukaryota</taxon>
        <taxon>Metazoa</taxon>
        <taxon>Spiralia</taxon>
        <taxon>Lophotrochozoa</taxon>
        <taxon>Mollusca</taxon>
        <taxon>Gastropoda</taxon>
        <taxon>Heterobranchia</taxon>
        <taxon>Euthyneura</taxon>
        <taxon>Panpulmonata</taxon>
        <taxon>Eupulmonata</taxon>
        <taxon>Stylommatophora</taxon>
        <taxon>Helicina</taxon>
        <taxon>Helicoidea</taxon>
        <taxon>Geomitridae</taxon>
        <taxon>Candidula</taxon>
    </lineage>
</organism>
<feature type="compositionally biased region" description="Polar residues" evidence="1">
    <location>
        <begin position="79"/>
        <end position="100"/>
    </location>
</feature>
<accession>A0A8S3ZG84</accession>
<dbReference type="GO" id="GO:0140445">
    <property type="term" value="C:chromosome, telomeric repeat region"/>
    <property type="evidence" value="ECO:0007669"/>
    <property type="project" value="TreeGrafter"/>
</dbReference>
<name>A0A8S3ZG84_9EUPU</name>
<feature type="compositionally biased region" description="Polar residues" evidence="1">
    <location>
        <begin position="9"/>
        <end position="20"/>
    </location>
</feature>
<dbReference type="CDD" id="cd14267">
    <property type="entry name" value="Rif1_CTD_C-II_like"/>
    <property type="match status" value="1"/>
</dbReference>
<feature type="compositionally biased region" description="Polar residues" evidence="1">
    <location>
        <begin position="113"/>
        <end position="122"/>
    </location>
</feature>
<feature type="compositionally biased region" description="Basic and acidic residues" evidence="1">
    <location>
        <begin position="1085"/>
        <end position="1094"/>
    </location>
</feature>
<feature type="region of interest" description="Disordered" evidence="1">
    <location>
        <begin position="1012"/>
        <end position="1034"/>
    </location>
</feature>
<feature type="compositionally biased region" description="Basic and acidic residues" evidence="1">
    <location>
        <begin position="466"/>
        <end position="482"/>
    </location>
</feature>
<feature type="compositionally biased region" description="Basic and acidic residues" evidence="1">
    <location>
        <begin position="244"/>
        <end position="254"/>
    </location>
</feature>
<feature type="non-terminal residue" evidence="2">
    <location>
        <position position="1"/>
    </location>
</feature>
<feature type="region of interest" description="Disordered" evidence="1">
    <location>
        <begin position="606"/>
        <end position="668"/>
    </location>
</feature>
<dbReference type="EMBL" id="CAJHNH020002223">
    <property type="protein sequence ID" value="CAG5125981.1"/>
    <property type="molecule type" value="Genomic_DNA"/>
</dbReference>
<feature type="region of interest" description="Disordered" evidence="1">
    <location>
        <begin position="708"/>
        <end position="737"/>
    </location>
</feature>
<feature type="region of interest" description="Disordered" evidence="1">
    <location>
        <begin position="1205"/>
        <end position="1226"/>
    </location>
</feature>
<dbReference type="PANTHER" id="PTHR22928">
    <property type="entry name" value="TELOMERE-ASSOCIATED PROTEIN RIF1"/>
    <property type="match status" value="1"/>
</dbReference>
<evidence type="ECO:0000256" key="1">
    <source>
        <dbReference type="SAM" id="MobiDB-lite"/>
    </source>
</evidence>
<feature type="compositionally biased region" description="Low complexity" evidence="1">
    <location>
        <begin position="543"/>
        <end position="569"/>
    </location>
</feature>
<feature type="compositionally biased region" description="Basic and acidic residues" evidence="1">
    <location>
        <begin position="21"/>
        <end position="33"/>
    </location>
</feature>
<feature type="compositionally biased region" description="Basic and acidic residues" evidence="1">
    <location>
        <begin position="101"/>
        <end position="112"/>
    </location>
</feature>
<sequence>SLDVIVVHSSESPEQANQSLSDHKGDQREDTDRALPVSGNLQPPASASSIRRSVRIQGLQNSNIFDLISDSVTNDEYSNLFSKPDSNQIEDPNTKAGNSDNLKRNTESKNEGNDNLNLQISEDTSNFTSDVCEASRDTTNVGRLKFLSSSRDGQKNVDSPFVMFRTKQPAECPVSLSQNTASISSPRRVSLRKVRSQDNIPLSRLVKGGEVSQGAVSPKDTKLPRRVPLKKVNEQESEPAPENFTHETLPKSDDCSASCNVNTADQPTDYFSIVADENDDSDSCANVSCTLVEDTQSPFKLKQHVQEVGHMITETPLKSDSSTSPPVRAASARKLFTDSDTASLTPTPIVSTDQAVESKAGDVDTNGKSLLFETMEMPSSQGFDIACDNSTHHTDHKAIQPSSSASGNECIEGAVCASEAPDAMHPGSENLFSGTDAFSAPIDMMMQTMSSEVDHLETVSEMTNSDESHKTSSMSTDEHQQKETASSESDFVCLQPTLADDAQSCTPNKRKQGTPKRMSLMKGSRTSRRHRQVKGSPCCKGLKPSSNSKSKPAKSNSSTSVTSQNSSTVIELPSSVGDAFVLLSPVETEDSDEVFTKISDNGKALQEIGEVTPDIKSPKSNPERRHSAVKRMGKRKLENTGVSKPLAPNKLRRLESADSDNSNSACEIKKHVSSGATVKAKLASPVDKKKSVHKNLSKLGKRKYNKLGIFPRDGQSSPTIKTESQVDSGSKHTDDEDELPLSYLKKYKENDCGDTNGDGNNQVEGKSADIDIQKSDSADSVVYLQADISVIDVDVNRAQQQALVESSVLSDSENVELSAELMEKGSSVECSSSLSPASVSQKLPQAGQVMISPEAESYEPEIKTIPVIDNLVCMETVDEGITDEKTVDCNPLEDSQNSEKISSEELVILDQPQTEVEVTVGDIKQTHLDEDTSELQDMAKLQDTTKVNTSELQDIAKLQDTTKICSDSLDPAEEDISGSSREKDFGTQVQLANQRSPQKSACVHSWSPTRSPSCSILKKGTETPPGGKNRRVSFAEPVVNGESPVRERCGEFVPTSPLISAQISSPGQKASLINKLQGRSPRYRNRLESSKRQEPPSSRLMRRIVSPQTQLSFRPTQESQLNNSEPIFPDLVNCTNPLDDVLPQLTSSLWYRGLCQLMKGRNVNTIGDLSSLTEVQIDQLPIRHPKVESVRSTLTAYMMQHGLGKTVNSSEDSYKSPRSKGSIVEQEVTPASIDDDEVQVHPSADEDLKQFSPILGKFSDAAAEPSTTEDSSLQNHSPSQMLSDLKNMAKTCSASVLKQASIAELFEIHQTLNVLFTNVVEEMKTRQPMA</sequence>
<feature type="region of interest" description="Disordered" evidence="1">
    <location>
        <begin position="458"/>
        <end position="571"/>
    </location>
</feature>
<dbReference type="PANTHER" id="PTHR22928:SF3">
    <property type="entry name" value="TELOMERE-ASSOCIATED PROTEIN RIF1"/>
    <property type="match status" value="1"/>
</dbReference>
<dbReference type="Proteomes" id="UP000678393">
    <property type="component" value="Unassembled WGS sequence"/>
</dbReference>
<feature type="compositionally biased region" description="Polar residues" evidence="1">
    <location>
        <begin position="714"/>
        <end position="728"/>
    </location>
</feature>
<protein>
    <recommendedName>
        <fullName evidence="4">Telomere-associated protein RIF1</fullName>
    </recommendedName>
</protein>
<feature type="region of interest" description="Disordered" evidence="1">
    <location>
        <begin position="209"/>
        <end position="254"/>
    </location>
</feature>
<feature type="region of interest" description="Disordered" evidence="1">
    <location>
        <begin position="1060"/>
        <end position="1098"/>
    </location>
</feature>
<gene>
    <name evidence="2" type="ORF">CUNI_LOCUS11539</name>
</gene>
<keyword evidence="3" id="KW-1185">Reference proteome</keyword>
<comment type="caution">
    <text evidence="2">The sequence shown here is derived from an EMBL/GenBank/DDBJ whole genome shotgun (WGS) entry which is preliminary data.</text>
</comment>
<evidence type="ECO:0000313" key="3">
    <source>
        <dbReference type="Proteomes" id="UP000678393"/>
    </source>
</evidence>
<dbReference type="GO" id="GO:0000723">
    <property type="term" value="P:telomere maintenance"/>
    <property type="evidence" value="ECO:0007669"/>
    <property type="project" value="TreeGrafter"/>
</dbReference>
<proteinExistence type="predicted"/>
<evidence type="ECO:0000313" key="2">
    <source>
        <dbReference type="EMBL" id="CAG5125981.1"/>
    </source>
</evidence>
<feature type="region of interest" description="Disordered" evidence="1">
    <location>
        <begin position="79"/>
        <end position="122"/>
    </location>
</feature>
<dbReference type="OrthoDB" id="6119389at2759"/>
<dbReference type="GO" id="GO:0005634">
    <property type="term" value="C:nucleus"/>
    <property type="evidence" value="ECO:0007669"/>
    <property type="project" value="TreeGrafter"/>
</dbReference>
<feature type="region of interest" description="Disordered" evidence="1">
    <location>
        <begin position="1"/>
        <end position="53"/>
    </location>
</feature>
<evidence type="ECO:0008006" key="4">
    <source>
        <dbReference type="Google" id="ProtNLM"/>
    </source>
</evidence>
<reference evidence="2" key="1">
    <citation type="submission" date="2021-04" db="EMBL/GenBank/DDBJ databases">
        <authorList>
            <consortium name="Molecular Ecology Group"/>
        </authorList>
    </citation>
    <scope>NUCLEOTIDE SEQUENCE</scope>
</reference>